<sequence>MRRANGLDEFHSRMLAGDGVEYFEDSRGMPTIDYPHVHVVHHGSGQVDVVASRSSYDHAWRTSLRNPSGNEVQDAVRTARGYL</sequence>
<name>A0A4R0J170_9ACTN</name>
<dbReference type="RefSeq" id="WP_131285454.1">
    <property type="nucleotide sequence ID" value="NZ_SJKA01000002.1"/>
</dbReference>
<dbReference type="EMBL" id="SJKA01000002">
    <property type="protein sequence ID" value="TCC39387.1"/>
    <property type="molecule type" value="Genomic_DNA"/>
</dbReference>
<evidence type="ECO:0000313" key="2">
    <source>
        <dbReference type="Proteomes" id="UP000292695"/>
    </source>
</evidence>
<dbReference type="AlphaFoldDB" id="A0A4R0J170"/>
<accession>A0A4R0J170</accession>
<gene>
    <name evidence="1" type="ORF">E0H50_05480</name>
</gene>
<dbReference type="Proteomes" id="UP000292695">
    <property type="component" value="Unassembled WGS sequence"/>
</dbReference>
<proteinExistence type="predicted"/>
<comment type="caution">
    <text evidence="1">The sequence shown here is derived from an EMBL/GenBank/DDBJ whole genome shotgun (WGS) entry which is preliminary data.</text>
</comment>
<protein>
    <submittedName>
        <fullName evidence="1">Uncharacterized protein</fullName>
    </submittedName>
</protein>
<keyword evidence="2" id="KW-1185">Reference proteome</keyword>
<evidence type="ECO:0000313" key="1">
    <source>
        <dbReference type="EMBL" id="TCC39387.1"/>
    </source>
</evidence>
<organism evidence="1 2">
    <name type="scientific">Kribbella sindirgiensis</name>
    <dbReference type="NCBI Taxonomy" id="1124744"/>
    <lineage>
        <taxon>Bacteria</taxon>
        <taxon>Bacillati</taxon>
        <taxon>Actinomycetota</taxon>
        <taxon>Actinomycetes</taxon>
        <taxon>Propionibacteriales</taxon>
        <taxon>Kribbellaceae</taxon>
        <taxon>Kribbella</taxon>
    </lineage>
</organism>
<reference evidence="1 2" key="1">
    <citation type="submission" date="2019-02" db="EMBL/GenBank/DDBJ databases">
        <title>Kribbella capetownensis sp. nov. and Kribbella speibonae sp. nov., isolated from soil.</title>
        <authorList>
            <person name="Curtis S.M."/>
            <person name="Norton I."/>
            <person name="Everest G.J."/>
            <person name="Meyers P.R."/>
        </authorList>
    </citation>
    <scope>NUCLEOTIDE SEQUENCE [LARGE SCALE GENOMIC DNA]</scope>
    <source>
        <strain evidence="1 2">DSM 27082</strain>
    </source>
</reference>